<dbReference type="EMBL" id="QGGL01000015">
    <property type="protein sequence ID" value="PWK08383.1"/>
    <property type="molecule type" value="Genomic_DNA"/>
</dbReference>
<dbReference type="AlphaFoldDB" id="A0A316D5P8"/>
<comment type="caution">
    <text evidence="3">The sequence shown here is derived from an EMBL/GenBank/DDBJ whole genome shotgun (WGS) entry which is preliminary data.</text>
</comment>
<dbReference type="NCBIfam" id="TIGR02867">
    <property type="entry name" value="spore_II_P"/>
    <property type="match status" value="1"/>
</dbReference>
<keyword evidence="2" id="KW-1133">Transmembrane helix</keyword>
<sequence length="416" mass="46332">MKKFDHERKRRFRSLTLNLSSQRARTAIITMGLATAVFSIIVCVVAVQLITGGQSKGLAGRILHSISVHSLNGVMSQELPMYASIGPTPTLAESNASPRGLSNMLLYLFTDIDAGNPLTMLGFQVPGMAVSDFKLLTPDPTYTVPPSDDHADKNAPPPNLEAKPREKVEDVIPANNNEPLVYIYHSHNRESFLPDLPQIQNADRAYDAKKNIEQAGSAMLEELKKNGVPTLQTLEDYWTQGSFDDAYDYSRVTVQKVLKEHKDLKLIFDIHRDSLPRDKTTFNIDGVDYAMVYFIVGGGNNPHSDQNQATATKLQEYMNKMYPGLTRGVWKKGPASYDTRYNQDLNRNMVLIEIGGPGNSLEEEKRTAALLGKAAAQYLKDIKALSPEVQVPVEKPLTKQQQDSQQRQEQKQQGSN</sequence>
<dbReference type="Pfam" id="PF07454">
    <property type="entry name" value="SpoIIP"/>
    <property type="match status" value="1"/>
</dbReference>
<feature type="region of interest" description="Disordered" evidence="1">
    <location>
        <begin position="140"/>
        <end position="165"/>
    </location>
</feature>
<keyword evidence="4" id="KW-1185">Reference proteome</keyword>
<dbReference type="RefSeq" id="WP_109690348.1">
    <property type="nucleotide sequence ID" value="NZ_QGGL01000015.1"/>
</dbReference>
<organism evidence="3 4">
    <name type="scientific">Tumebacillus permanentifrigoris</name>
    <dbReference type="NCBI Taxonomy" id="378543"/>
    <lineage>
        <taxon>Bacteria</taxon>
        <taxon>Bacillati</taxon>
        <taxon>Bacillota</taxon>
        <taxon>Bacilli</taxon>
        <taxon>Bacillales</taxon>
        <taxon>Alicyclobacillaceae</taxon>
        <taxon>Tumebacillus</taxon>
    </lineage>
</organism>
<dbReference type="InterPro" id="IPR010897">
    <property type="entry name" value="Spore_II_P"/>
</dbReference>
<feature type="compositionally biased region" description="Low complexity" evidence="1">
    <location>
        <begin position="400"/>
        <end position="416"/>
    </location>
</feature>
<name>A0A316D5P8_9BACL</name>
<protein>
    <submittedName>
        <fullName evidence="3">Stage II sporulation protein P</fullName>
    </submittedName>
</protein>
<evidence type="ECO:0000256" key="1">
    <source>
        <dbReference type="SAM" id="MobiDB-lite"/>
    </source>
</evidence>
<dbReference type="OrthoDB" id="1633470at2"/>
<feature type="region of interest" description="Disordered" evidence="1">
    <location>
        <begin position="393"/>
        <end position="416"/>
    </location>
</feature>
<accession>A0A316D5P8</accession>
<evidence type="ECO:0000313" key="4">
    <source>
        <dbReference type="Proteomes" id="UP000245634"/>
    </source>
</evidence>
<keyword evidence="2" id="KW-0472">Membrane</keyword>
<proteinExistence type="predicted"/>
<keyword evidence="2" id="KW-0812">Transmembrane</keyword>
<gene>
    <name evidence="3" type="ORF">C7459_11535</name>
</gene>
<feature type="transmembrane region" description="Helical" evidence="2">
    <location>
        <begin position="27"/>
        <end position="50"/>
    </location>
</feature>
<reference evidence="3 4" key="1">
    <citation type="submission" date="2018-05" db="EMBL/GenBank/DDBJ databases">
        <title>Genomic Encyclopedia of Type Strains, Phase IV (KMG-IV): sequencing the most valuable type-strain genomes for metagenomic binning, comparative biology and taxonomic classification.</title>
        <authorList>
            <person name="Goeker M."/>
        </authorList>
    </citation>
    <scope>NUCLEOTIDE SEQUENCE [LARGE SCALE GENOMIC DNA]</scope>
    <source>
        <strain evidence="3 4">DSM 18773</strain>
    </source>
</reference>
<dbReference type="Proteomes" id="UP000245634">
    <property type="component" value="Unassembled WGS sequence"/>
</dbReference>
<evidence type="ECO:0000256" key="2">
    <source>
        <dbReference type="SAM" id="Phobius"/>
    </source>
</evidence>
<evidence type="ECO:0000313" key="3">
    <source>
        <dbReference type="EMBL" id="PWK08383.1"/>
    </source>
</evidence>